<reference evidence="1" key="1">
    <citation type="submission" date="2022-07" db="EMBL/GenBank/DDBJ databases">
        <title>Phylogenomic reconstructions and comparative analyses of Kickxellomycotina fungi.</title>
        <authorList>
            <person name="Reynolds N.K."/>
            <person name="Stajich J.E."/>
            <person name="Barry K."/>
            <person name="Grigoriev I.V."/>
            <person name="Crous P."/>
            <person name="Smith M.E."/>
        </authorList>
    </citation>
    <scope>NUCLEOTIDE SEQUENCE</scope>
    <source>
        <strain evidence="1">BCRC 34882</strain>
    </source>
</reference>
<dbReference type="EMBL" id="JANBQD010000012">
    <property type="protein sequence ID" value="KAJ1994443.1"/>
    <property type="molecule type" value="Genomic_DNA"/>
</dbReference>
<proteinExistence type="predicted"/>
<sequence>MSQTKRVKLESNSQQYAKVFSACRFVEEKTISLQPDMGTVSAISPWPLPRKTATNTVSSTHVPSANIATIGNDFVVKDENNDNVEACLQQVHSQVTFEISGNAHVAIGTNIGCIALVRGNGGVSVLQCGNTSAVQHLLIARDTTAPTSATNADSGAGDAMPDIVVGDSGGQVTIFTLGSVFSRNTLPAPISALTVDSNPNTPSNFLVGDMSGAVTSFHAQEVLWRAQIGYSMEAIPTSGNANGTDMLDSMITGALDTKVNGICSVRWPDNYGIATNYVLAAAGSGIQVLCQGMLVLSVPVLAPCNALRAGTFFGLPGENTQAILGDEAGYLYVLDNFKLTPYAQVDYPITHIASLPLREFFETDGPDIVICTTRSNTIYVLCGGHIVGKYEARAWPLAVGVIEMVYESRRCPALVVAENSKQAIGDGVECVLRIVVLECELTKEAVA</sequence>
<keyword evidence="2" id="KW-1185">Reference proteome</keyword>
<protein>
    <submittedName>
        <fullName evidence="1">Uncharacterized protein</fullName>
    </submittedName>
</protein>
<accession>A0ABQ8PS17</accession>
<gene>
    <name evidence="1" type="ORF">EDC05_001642</name>
</gene>
<dbReference type="Proteomes" id="UP001151295">
    <property type="component" value="Unassembled WGS sequence"/>
</dbReference>
<comment type="caution">
    <text evidence="1">The sequence shown here is derived from an EMBL/GenBank/DDBJ whole genome shotgun (WGS) entry which is preliminary data.</text>
</comment>
<evidence type="ECO:0000313" key="2">
    <source>
        <dbReference type="Proteomes" id="UP001151295"/>
    </source>
</evidence>
<name>A0ABQ8PS17_9FUNG</name>
<organism evidence="1 2">
    <name type="scientific">Coemansia umbellata</name>
    <dbReference type="NCBI Taxonomy" id="1424467"/>
    <lineage>
        <taxon>Eukaryota</taxon>
        <taxon>Fungi</taxon>
        <taxon>Fungi incertae sedis</taxon>
        <taxon>Zoopagomycota</taxon>
        <taxon>Kickxellomycotina</taxon>
        <taxon>Kickxellomycetes</taxon>
        <taxon>Kickxellales</taxon>
        <taxon>Kickxellaceae</taxon>
        <taxon>Coemansia</taxon>
    </lineage>
</organism>
<evidence type="ECO:0000313" key="1">
    <source>
        <dbReference type="EMBL" id="KAJ1994443.1"/>
    </source>
</evidence>